<dbReference type="EMBL" id="CM042037">
    <property type="protein sequence ID" value="KAI3742864.1"/>
    <property type="molecule type" value="Genomic_DNA"/>
</dbReference>
<dbReference type="Proteomes" id="UP001056120">
    <property type="component" value="Linkage Group LG20"/>
</dbReference>
<evidence type="ECO:0000313" key="1">
    <source>
        <dbReference type="EMBL" id="KAI3742864.1"/>
    </source>
</evidence>
<accession>A0ACB9D8D1</accession>
<sequence length="101" mass="11378">MAMSISMLLHQHPEDAHKNDVEKLRRDYNLVVERTADLGALATDAYGVRELKNAGLNQLASRVLGREIEKPMSVTMSRWDDECLSPAQMHSIDPTFNPVET</sequence>
<name>A0ACB9D8D1_9ASTR</name>
<comment type="caution">
    <text evidence="1">The sequence shown here is derived from an EMBL/GenBank/DDBJ whole genome shotgun (WGS) entry which is preliminary data.</text>
</comment>
<gene>
    <name evidence="1" type="ORF">L1987_60562</name>
</gene>
<reference evidence="1 2" key="2">
    <citation type="journal article" date="2022" name="Mol. Ecol. Resour.">
        <title>The genomes of chicory, endive, great burdock and yacon provide insights into Asteraceae paleo-polyploidization history and plant inulin production.</title>
        <authorList>
            <person name="Fan W."/>
            <person name="Wang S."/>
            <person name="Wang H."/>
            <person name="Wang A."/>
            <person name="Jiang F."/>
            <person name="Liu H."/>
            <person name="Zhao H."/>
            <person name="Xu D."/>
            <person name="Zhang Y."/>
        </authorList>
    </citation>
    <scope>NUCLEOTIDE SEQUENCE [LARGE SCALE GENOMIC DNA]</scope>
    <source>
        <strain evidence="2">cv. Yunnan</strain>
        <tissue evidence="1">Leaves</tissue>
    </source>
</reference>
<protein>
    <submittedName>
        <fullName evidence="1">Uncharacterized protein</fullName>
    </submittedName>
</protein>
<organism evidence="1 2">
    <name type="scientific">Smallanthus sonchifolius</name>
    <dbReference type="NCBI Taxonomy" id="185202"/>
    <lineage>
        <taxon>Eukaryota</taxon>
        <taxon>Viridiplantae</taxon>
        <taxon>Streptophyta</taxon>
        <taxon>Embryophyta</taxon>
        <taxon>Tracheophyta</taxon>
        <taxon>Spermatophyta</taxon>
        <taxon>Magnoliopsida</taxon>
        <taxon>eudicotyledons</taxon>
        <taxon>Gunneridae</taxon>
        <taxon>Pentapetalae</taxon>
        <taxon>asterids</taxon>
        <taxon>campanulids</taxon>
        <taxon>Asterales</taxon>
        <taxon>Asteraceae</taxon>
        <taxon>Asteroideae</taxon>
        <taxon>Heliantheae alliance</taxon>
        <taxon>Millerieae</taxon>
        <taxon>Smallanthus</taxon>
    </lineage>
</organism>
<keyword evidence="2" id="KW-1185">Reference proteome</keyword>
<evidence type="ECO:0000313" key="2">
    <source>
        <dbReference type="Proteomes" id="UP001056120"/>
    </source>
</evidence>
<reference evidence="2" key="1">
    <citation type="journal article" date="2022" name="Mol. Ecol. Resour.">
        <title>The genomes of chicory, endive, great burdock and yacon provide insights into Asteraceae palaeo-polyploidization history and plant inulin production.</title>
        <authorList>
            <person name="Fan W."/>
            <person name="Wang S."/>
            <person name="Wang H."/>
            <person name="Wang A."/>
            <person name="Jiang F."/>
            <person name="Liu H."/>
            <person name="Zhao H."/>
            <person name="Xu D."/>
            <person name="Zhang Y."/>
        </authorList>
    </citation>
    <scope>NUCLEOTIDE SEQUENCE [LARGE SCALE GENOMIC DNA]</scope>
    <source>
        <strain evidence="2">cv. Yunnan</strain>
    </source>
</reference>
<proteinExistence type="predicted"/>